<dbReference type="GO" id="GO:0009279">
    <property type="term" value="C:cell outer membrane"/>
    <property type="evidence" value="ECO:0007669"/>
    <property type="project" value="UniProtKB-SubCell"/>
</dbReference>
<keyword evidence="5" id="KW-0812">Transmembrane</keyword>
<dbReference type="EMBL" id="WBVQ01000002">
    <property type="protein sequence ID" value="KAB2815997.1"/>
    <property type="molecule type" value="Genomic_DNA"/>
</dbReference>
<evidence type="ECO:0000256" key="4">
    <source>
        <dbReference type="ARBA" id="ARBA00022452"/>
    </source>
</evidence>
<dbReference type="Gene3D" id="1.20.1600.10">
    <property type="entry name" value="Outer membrane efflux proteins (OEP)"/>
    <property type="match status" value="1"/>
</dbReference>
<keyword evidence="8" id="KW-0175">Coiled coil</keyword>
<keyword evidence="6" id="KW-0472">Membrane</keyword>
<dbReference type="InterPro" id="IPR051906">
    <property type="entry name" value="TolC-like"/>
</dbReference>
<dbReference type="PANTHER" id="PTHR30026:SF20">
    <property type="entry name" value="OUTER MEMBRANE PROTEIN TOLC"/>
    <property type="match status" value="1"/>
</dbReference>
<reference evidence="9 10" key="1">
    <citation type="submission" date="2019-10" db="EMBL/GenBank/DDBJ databases">
        <title>Genome sequence of Phaeocystidibacter marisrubri JCM30614 (type strain).</title>
        <authorList>
            <person name="Bowman J.P."/>
        </authorList>
    </citation>
    <scope>NUCLEOTIDE SEQUENCE [LARGE SCALE GENOMIC DNA]</scope>
    <source>
        <strain evidence="9 10">JCM 30614</strain>
    </source>
</reference>
<dbReference type="PANTHER" id="PTHR30026">
    <property type="entry name" value="OUTER MEMBRANE PROTEIN TOLC"/>
    <property type="match status" value="1"/>
</dbReference>
<keyword evidence="3" id="KW-0813">Transport</keyword>
<keyword evidence="7" id="KW-0998">Cell outer membrane</keyword>
<name>A0A6L3ZF07_9FLAO</name>
<dbReference type="AlphaFoldDB" id="A0A6L3ZF07"/>
<comment type="subcellular location">
    <subcellularLocation>
        <location evidence="1">Cell outer membrane</location>
    </subcellularLocation>
</comment>
<evidence type="ECO:0000313" key="10">
    <source>
        <dbReference type="Proteomes" id="UP000484164"/>
    </source>
</evidence>
<dbReference type="OrthoDB" id="581172at2"/>
<protein>
    <submittedName>
        <fullName evidence="9">TolC family protein</fullName>
    </submittedName>
</protein>
<dbReference type="SUPFAM" id="SSF56954">
    <property type="entry name" value="Outer membrane efflux proteins (OEP)"/>
    <property type="match status" value="1"/>
</dbReference>
<proteinExistence type="inferred from homology"/>
<dbReference type="GO" id="GO:0015562">
    <property type="term" value="F:efflux transmembrane transporter activity"/>
    <property type="evidence" value="ECO:0007669"/>
    <property type="project" value="InterPro"/>
</dbReference>
<evidence type="ECO:0000256" key="7">
    <source>
        <dbReference type="ARBA" id="ARBA00023237"/>
    </source>
</evidence>
<dbReference type="RefSeq" id="WP_151693426.1">
    <property type="nucleotide sequence ID" value="NZ_BMGX01000001.1"/>
</dbReference>
<evidence type="ECO:0000256" key="3">
    <source>
        <dbReference type="ARBA" id="ARBA00022448"/>
    </source>
</evidence>
<comment type="caution">
    <text evidence="9">The sequence shown here is derived from an EMBL/GenBank/DDBJ whole genome shotgun (WGS) entry which is preliminary data.</text>
</comment>
<evidence type="ECO:0000256" key="1">
    <source>
        <dbReference type="ARBA" id="ARBA00004442"/>
    </source>
</evidence>
<dbReference type="GO" id="GO:1990281">
    <property type="term" value="C:efflux pump complex"/>
    <property type="evidence" value="ECO:0007669"/>
    <property type="project" value="TreeGrafter"/>
</dbReference>
<sequence length="459" mass="52738">MRWGLGIIALFFSLGLSAQKVSLSLDTVLTWVERHHPVVRSLEYRMEGANANVMATRGSFDPYLSGNYSEKQFEGTEYFQYGQAGLKLPTWLGVDVYAYRAFAEGVYLNPQETMPNEGLWKVGVSVPVGGDLIWDERRAMLRDAQLVVDRTEAEQRLAYSDVMYETHVRYFEWALKEAEYSIYKEVEQLAKERFEWLKRAYETGDRPAMDTVESRIQWYNRKLNTQEAAAKAAKARASLSAMLWTDGGVPLEVPDSIHPDLSALDFIIPNDSTKLYAMLADQPQVAALTVEVDRALNQRRWKRAQLWPDVSVQYNFLRGGAGDATWNLPDNYQWGVQVNIPLFLRKARGNADAAEAKYHEAELKRLNAIQEAEAELIGLQTQSYNLAQQWLQAEEVYNMSNTLLDAERRRFRIGESSVFLVNSRENSMVQAAVKWLVIRKDYRLTLEKQKRLVAAYWEE</sequence>
<dbReference type="Pfam" id="PF02321">
    <property type="entry name" value="OEP"/>
    <property type="match status" value="2"/>
</dbReference>
<gene>
    <name evidence="9" type="ORF">F8C82_09895</name>
</gene>
<evidence type="ECO:0000313" key="9">
    <source>
        <dbReference type="EMBL" id="KAB2815997.1"/>
    </source>
</evidence>
<evidence type="ECO:0000256" key="6">
    <source>
        <dbReference type="ARBA" id="ARBA00023136"/>
    </source>
</evidence>
<dbReference type="GO" id="GO:0015288">
    <property type="term" value="F:porin activity"/>
    <property type="evidence" value="ECO:0007669"/>
    <property type="project" value="TreeGrafter"/>
</dbReference>
<dbReference type="Proteomes" id="UP000484164">
    <property type="component" value="Unassembled WGS sequence"/>
</dbReference>
<accession>A0A6L3ZF07</accession>
<organism evidence="9 10">
    <name type="scientific">Phaeocystidibacter marisrubri</name>
    <dbReference type="NCBI Taxonomy" id="1577780"/>
    <lineage>
        <taxon>Bacteria</taxon>
        <taxon>Pseudomonadati</taxon>
        <taxon>Bacteroidota</taxon>
        <taxon>Flavobacteriia</taxon>
        <taxon>Flavobacteriales</taxon>
        <taxon>Phaeocystidibacteraceae</taxon>
        <taxon>Phaeocystidibacter</taxon>
    </lineage>
</organism>
<evidence type="ECO:0000256" key="8">
    <source>
        <dbReference type="SAM" id="Coils"/>
    </source>
</evidence>
<keyword evidence="10" id="KW-1185">Reference proteome</keyword>
<dbReference type="InterPro" id="IPR003423">
    <property type="entry name" value="OMP_efflux"/>
</dbReference>
<keyword evidence="4" id="KW-1134">Transmembrane beta strand</keyword>
<evidence type="ECO:0000256" key="5">
    <source>
        <dbReference type="ARBA" id="ARBA00022692"/>
    </source>
</evidence>
<feature type="coiled-coil region" evidence="8">
    <location>
        <begin position="344"/>
        <end position="371"/>
    </location>
</feature>
<comment type="similarity">
    <text evidence="2">Belongs to the outer membrane factor (OMF) (TC 1.B.17) family.</text>
</comment>
<evidence type="ECO:0000256" key="2">
    <source>
        <dbReference type="ARBA" id="ARBA00007613"/>
    </source>
</evidence>